<comment type="caution">
    <text evidence="3">The sequence shown here is derived from an EMBL/GenBank/DDBJ whole genome shotgun (WGS) entry which is preliminary data.</text>
</comment>
<keyword evidence="1" id="KW-1133">Transmembrane helix</keyword>
<keyword evidence="1" id="KW-0472">Membrane</keyword>
<evidence type="ECO:0000259" key="2">
    <source>
        <dbReference type="Pfam" id="PF02517"/>
    </source>
</evidence>
<name>A0A437UBH6_9FLAO</name>
<dbReference type="GO" id="GO:0008237">
    <property type="term" value="F:metallopeptidase activity"/>
    <property type="evidence" value="ECO:0007669"/>
    <property type="project" value="UniProtKB-KW"/>
</dbReference>
<organism evidence="3 4">
    <name type="scientific">Flavobacterium columnare</name>
    <dbReference type="NCBI Taxonomy" id="996"/>
    <lineage>
        <taxon>Bacteria</taxon>
        <taxon>Pseudomonadati</taxon>
        <taxon>Bacteroidota</taxon>
        <taxon>Flavobacteriia</taxon>
        <taxon>Flavobacteriales</taxon>
        <taxon>Flavobacteriaceae</taxon>
        <taxon>Flavobacterium</taxon>
    </lineage>
</organism>
<dbReference type="EMBL" id="RQSM01000003">
    <property type="protein sequence ID" value="RVU90935.1"/>
    <property type="molecule type" value="Genomic_DNA"/>
</dbReference>
<dbReference type="RefSeq" id="WP_127823370.1">
    <property type="nucleotide sequence ID" value="NZ_RQSM01000003.1"/>
</dbReference>
<proteinExistence type="predicted"/>
<dbReference type="GO" id="GO:0080120">
    <property type="term" value="P:CAAX-box protein maturation"/>
    <property type="evidence" value="ECO:0007669"/>
    <property type="project" value="UniProtKB-ARBA"/>
</dbReference>
<feature type="transmembrane region" description="Helical" evidence="1">
    <location>
        <begin position="126"/>
        <end position="146"/>
    </location>
</feature>
<dbReference type="AlphaFoldDB" id="A0A437UBH6"/>
<gene>
    <name evidence="3" type="ORF">EH230_08515</name>
</gene>
<feature type="transmembrane region" description="Helical" evidence="1">
    <location>
        <begin position="101"/>
        <end position="119"/>
    </location>
</feature>
<sequence>MKRLYFRFFLFLTIAILNGYIFNFLIKIFELKNLNNSGNDLENFSKFSKFLIIVIVAPFIETLIFQYLPLKVLERFKIENRFLLIIIPSLIFSLIHPYHYIYILMTFFGGIILNSYYQISKNNNKYYFFLTTLLHSMYNLFGFLFVA</sequence>
<feature type="domain" description="CAAX prenyl protease 2/Lysostaphin resistance protein A-like" evidence="2">
    <location>
        <begin position="47"/>
        <end position="141"/>
    </location>
</feature>
<protein>
    <submittedName>
        <fullName evidence="3">CPBP family intramembrane metalloprotease</fullName>
    </submittedName>
</protein>
<reference evidence="3" key="1">
    <citation type="submission" date="2018-12" db="EMBL/GenBank/DDBJ databases">
        <title>Draft genome sequence of Flaovobacterium columnare ARS1 isolated from channel catfish in Alabama.</title>
        <authorList>
            <person name="Cai W."/>
            <person name="Arias C."/>
        </authorList>
    </citation>
    <scope>NUCLEOTIDE SEQUENCE [LARGE SCALE GENOMIC DNA]</scope>
    <source>
        <strain evidence="3">ARS1</strain>
    </source>
</reference>
<keyword evidence="3" id="KW-0645">Protease</keyword>
<keyword evidence="3" id="KW-0482">Metalloprotease</keyword>
<accession>A0A437UBH6</accession>
<keyword evidence="4" id="KW-1185">Reference proteome</keyword>
<feature type="transmembrane region" description="Helical" evidence="1">
    <location>
        <begin position="49"/>
        <end position="68"/>
    </location>
</feature>
<evidence type="ECO:0000313" key="4">
    <source>
        <dbReference type="Proteomes" id="UP000288951"/>
    </source>
</evidence>
<keyword evidence="3" id="KW-0378">Hydrolase</keyword>
<dbReference type="GO" id="GO:0004175">
    <property type="term" value="F:endopeptidase activity"/>
    <property type="evidence" value="ECO:0007669"/>
    <property type="project" value="UniProtKB-ARBA"/>
</dbReference>
<dbReference type="InterPro" id="IPR003675">
    <property type="entry name" value="Rce1/LyrA-like_dom"/>
</dbReference>
<evidence type="ECO:0000313" key="3">
    <source>
        <dbReference type="EMBL" id="RVU90935.1"/>
    </source>
</evidence>
<feature type="transmembrane region" description="Helical" evidence="1">
    <location>
        <begin position="7"/>
        <end position="29"/>
    </location>
</feature>
<dbReference type="Pfam" id="PF02517">
    <property type="entry name" value="Rce1-like"/>
    <property type="match status" value="1"/>
</dbReference>
<keyword evidence="1" id="KW-0812">Transmembrane</keyword>
<dbReference type="Proteomes" id="UP000288951">
    <property type="component" value="Unassembled WGS sequence"/>
</dbReference>
<dbReference type="OrthoDB" id="1260290at2"/>
<evidence type="ECO:0000256" key="1">
    <source>
        <dbReference type="SAM" id="Phobius"/>
    </source>
</evidence>
<dbReference type="GO" id="GO:0006508">
    <property type="term" value="P:proteolysis"/>
    <property type="evidence" value="ECO:0007669"/>
    <property type="project" value="UniProtKB-KW"/>
</dbReference>